<comment type="caution">
    <text evidence="2">The sequence shown here is derived from an EMBL/GenBank/DDBJ whole genome shotgun (WGS) entry which is preliminary data.</text>
</comment>
<dbReference type="SUPFAM" id="SSF52540">
    <property type="entry name" value="P-loop containing nucleoside triphosphate hydrolases"/>
    <property type="match status" value="1"/>
</dbReference>
<evidence type="ECO:0000256" key="1">
    <source>
        <dbReference type="ARBA" id="ARBA00022679"/>
    </source>
</evidence>
<dbReference type="InterPro" id="IPR037359">
    <property type="entry name" value="NST/OST"/>
</dbReference>
<keyword evidence="3" id="KW-1185">Reference proteome</keyword>
<dbReference type="EMBL" id="JANHAX010000005">
    <property type="protein sequence ID" value="MDQ2091457.1"/>
    <property type="molecule type" value="Genomic_DNA"/>
</dbReference>
<dbReference type="PANTHER" id="PTHR10605:SF56">
    <property type="entry name" value="BIFUNCTIONAL HEPARAN SULFATE N-DEACETYLASE_N-SULFOTRANSFERASE"/>
    <property type="match status" value="1"/>
</dbReference>
<dbReference type="Gene3D" id="3.40.50.300">
    <property type="entry name" value="P-loop containing nucleotide triphosphate hydrolases"/>
    <property type="match status" value="1"/>
</dbReference>
<dbReference type="RefSeq" id="WP_306736747.1">
    <property type="nucleotide sequence ID" value="NZ_JANHAX010000005.1"/>
</dbReference>
<dbReference type="InterPro" id="IPR027417">
    <property type="entry name" value="P-loop_NTPase"/>
</dbReference>
<gene>
    <name evidence="2" type="ORF">NO357_16270</name>
</gene>
<sequence>MSDLSRDNATGRDGDGMPTLVFGIGTQKAGTTWLFDWLSGRSDVHVPCFHSGDRRTQLKEVHYFDKYIPGQTHRQMQARRAIARQAARLADGNDALLPDLIERLQGRLEHLRLLIDDSGDDRAYLDWMQAGRAGEPVVMDITPSYSMLDRAGFARMAALSPKSKFILLLRDPVERLWSVARYALRDAAEARTDFAAAVVAQFKRELTELAENPVHRSNYRRTITELEAAVPVDNIFYGFYEDLFTADTTEAIAGFLGIAPGSPDFGKEVNASKSLAMPAALRREATERLQAQYDFAFDRFGRKVPQKWRDAYQVLSVGEGV</sequence>
<proteinExistence type="predicted"/>
<dbReference type="Pfam" id="PF13469">
    <property type="entry name" value="Sulfotransfer_3"/>
    <property type="match status" value="1"/>
</dbReference>
<evidence type="ECO:0000313" key="2">
    <source>
        <dbReference type="EMBL" id="MDQ2091457.1"/>
    </source>
</evidence>
<dbReference type="PANTHER" id="PTHR10605">
    <property type="entry name" value="HEPARAN SULFATE SULFOTRANSFERASE"/>
    <property type="match status" value="1"/>
</dbReference>
<dbReference type="AlphaFoldDB" id="A0AAE3WGP0"/>
<dbReference type="Proteomes" id="UP001226762">
    <property type="component" value="Unassembled WGS sequence"/>
</dbReference>
<keyword evidence="1" id="KW-0808">Transferase</keyword>
<reference evidence="2" key="2">
    <citation type="submission" date="2023-02" db="EMBL/GenBank/DDBJ databases">
        <title>'Rhodoalgimonas zhirmunskyi' gen. nov., isolated from a red alga.</title>
        <authorList>
            <person name="Nedashkovskaya O.I."/>
            <person name="Otstavnykh N.Y."/>
            <person name="Bystritskaya E.P."/>
            <person name="Balabanova L.A."/>
            <person name="Isaeva M.P."/>
        </authorList>
    </citation>
    <scope>NUCLEOTIDE SEQUENCE</scope>
    <source>
        <strain evidence="2">KCTC 52189</strain>
    </source>
</reference>
<evidence type="ECO:0000313" key="3">
    <source>
        <dbReference type="Proteomes" id="UP001226762"/>
    </source>
</evidence>
<organism evidence="2 3">
    <name type="scientific">Marimonas arenosa</name>
    <dbReference type="NCBI Taxonomy" id="1795305"/>
    <lineage>
        <taxon>Bacteria</taxon>
        <taxon>Pseudomonadati</taxon>
        <taxon>Pseudomonadota</taxon>
        <taxon>Alphaproteobacteria</taxon>
        <taxon>Rhodobacterales</taxon>
        <taxon>Paracoccaceae</taxon>
        <taxon>Marimonas</taxon>
    </lineage>
</organism>
<name>A0AAE3WGP0_9RHOB</name>
<reference evidence="2" key="1">
    <citation type="submission" date="2022-07" db="EMBL/GenBank/DDBJ databases">
        <authorList>
            <person name="Otstavnykh N."/>
            <person name="Isaeva M."/>
            <person name="Bystritskaya E."/>
        </authorList>
    </citation>
    <scope>NUCLEOTIDE SEQUENCE</scope>
    <source>
        <strain evidence="2">KCTC 52189</strain>
    </source>
</reference>
<protein>
    <submittedName>
        <fullName evidence="2">Sulfotransferase</fullName>
    </submittedName>
</protein>
<accession>A0AAE3WGP0</accession>
<dbReference type="GO" id="GO:0008146">
    <property type="term" value="F:sulfotransferase activity"/>
    <property type="evidence" value="ECO:0007669"/>
    <property type="project" value="InterPro"/>
</dbReference>